<comment type="caution">
    <text evidence="1">The sequence shown here is derived from an EMBL/GenBank/DDBJ whole genome shotgun (WGS) entry which is preliminary data.</text>
</comment>
<accession>G5HQG8</accession>
<dbReference type="HOGENOM" id="CLU_092332_0_0_9"/>
<dbReference type="Proteomes" id="UP000003763">
    <property type="component" value="Unassembled WGS sequence"/>
</dbReference>
<dbReference type="RefSeq" id="WP_007868166.1">
    <property type="nucleotide sequence ID" value="NZ_JH376428.1"/>
</dbReference>
<evidence type="ECO:0000313" key="2">
    <source>
        <dbReference type="Proteomes" id="UP000003763"/>
    </source>
</evidence>
<proteinExistence type="predicted"/>
<dbReference type="PATRIC" id="fig|742733.3.peg.4984"/>
<dbReference type="EMBL" id="ADLJ01000044">
    <property type="protein sequence ID" value="EHE96294.1"/>
    <property type="molecule type" value="Genomic_DNA"/>
</dbReference>
<reference evidence="1 2" key="1">
    <citation type="submission" date="2011-08" db="EMBL/GenBank/DDBJ databases">
        <title>The Genome Sequence of Clostridium citroniae WAL-17108.</title>
        <authorList>
            <consortium name="The Broad Institute Genome Sequencing Platform"/>
            <person name="Earl A."/>
            <person name="Ward D."/>
            <person name="Feldgarden M."/>
            <person name="Gevers D."/>
            <person name="Finegold S.M."/>
            <person name="Summanen P.H."/>
            <person name="Molitoris D.R."/>
            <person name="Vaisanen M.L."/>
            <person name="Daigneault M."/>
            <person name="Allen-Vercoe E."/>
            <person name="Young S.K."/>
            <person name="Zeng Q."/>
            <person name="Gargeya S."/>
            <person name="Fitzgerald M."/>
            <person name="Haas B."/>
            <person name="Abouelleil A."/>
            <person name="Alvarado L."/>
            <person name="Arachchi H.M."/>
            <person name="Berlin A."/>
            <person name="Brown A."/>
            <person name="Chapman S.B."/>
            <person name="Chen Z."/>
            <person name="Dunbar C."/>
            <person name="Freedman E."/>
            <person name="Gearin G."/>
            <person name="Gellesch M."/>
            <person name="Goldberg J."/>
            <person name="Griggs A."/>
            <person name="Gujja S."/>
            <person name="Heiman D."/>
            <person name="Howarth C."/>
            <person name="Larson L."/>
            <person name="Lui A."/>
            <person name="MacDonald P.J.P."/>
            <person name="Montmayeur A."/>
            <person name="Murphy C."/>
            <person name="Neiman D."/>
            <person name="Pearson M."/>
            <person name="Priest M."/>
            <person name="Roberts A."/>
            <person name="Saif S."/>
            <person name="Shea T."/>
            <person name="Shenoy N."/>
            <person name="Sisk P."/>
            <person name="Stolte C."/>
            <person name="Sykes S."/>
            <person name="Wortman J."/>
            <person name="Nusbaum C."/>
            <person name="Birren B."/>
        </authorList>
    </citation>
    <scope>NUCLEOTIDE SEQUENCE [LARGE SCALE GENOMIC DNA]</scope>
    <source>
        <strain evidence="1 2">WAL-17108</strain>
    </source>
</reference>
<sequence length="230" mass="26775">MKLDKLTLLSPMGYMVEGVGNIKSPKLKRIATVGQHIFFSYLGIFTLDNKENPDIPSYELVTKDINMRMFLREALNFFIEEDVEYHTESNAFTTYACGTKEMVGSINRDNYAEVVDVILQLSHIQKNEGENMKFANKIAEKLYNKLKQAPNYREKQGQDKRFELNNIISAVSAHHPSLNIVNIWELTIYQLYDQFARLGTNEMFEIEKMQVAYYGDPQNKFKIGKWYDLL</sequence>
<protein>
    <submittedName>
        <fullName evidence="1">Uncharacterized protein</fullName>
    </submittedName>
</protein>
<organism evidence="1 2">
    <name type="scientific">[Clostridium] citroniae WAL-17108</name>
    <dbReference type="NCBI Taxonomy" id="742733"/>
    <lineage>
        <taxon>Bacteria</taxon>
        <taxon>Bacillati</taxon>
        <taxon>Bacillota</taxon>
        <taxon>Clostridia</taxon>
        <taxon>Lachnospirales</taxon>
        <taxon>Lachnospiraceae</taxon>
        <taxon>Enterocloster</taxon>
    </lineage>
</organism>
<evidence type="ECO:0000313" key="1">
    <source>
        <dbReference type="EMBL" id="EHE96294.1"/>
    </source>
</evidence>
<gene>
    <name evidence="1" type="ORF">HMPREF9469_04830</name>
</gene>
<dbReference type="AlphaFoldDB" id="G5HQG8"/>
<dbReference type="eggNOG" id="ENOG50345KQ">
    <property type="taxonomic scope" value="Bacteria"/>
</dbReference>
<name>G5HQG8_9FIRM</name>